<dbReference type="Gene3D" id="2.40.50.120">
    <property type="match status" value="2"/>
</dbReference>
<keyword evidence="2" id="KW-1185">Reference proteome</keyword>
<dbReference type="InterPro" id="IPR008993">
    <property type="entry name" value="TIMP-like_OB-fold"/>
</dbReference>
<reference evidence="3" key="1">
    <citation type="submission" date="2024-02" db="UniProtKB">
        <authorList>
            <consortium name="WormBaseParasite"/>
        </authorList>
    </citation>
    <scope>IDENTIFICATION</scope>
</reference>
<name>A0AAF3FKJ6_9BILA</name>
<evidence type="ECO:0000313" key="2">
    <source>
        <dbReference type="Proteomes" id="UP000887575"/>
    </source>
</evidence>
<organism evidence="2 3">
    <name type="scientific">Mesorhabditis belari</name>
    <dbReference type="NCBI Taxonomy" id="2138241"/>
    <lineage>
        <taxon>Eukaryota</taxon>
        <taxon>Metazoa</taxon>
        <taxon>Ecdysozoa</taxon>
        <taxon>Nematoda</taxon>
        <taxon>Chromadorea</taxon>
        <taxon>Rhabditida</taxon>
        <taxon>Rhabditina</taxon>
        <taxon>Rhabditomorpha</taxon>
        <taxon>Rhabditoidea</taxon>
        <taxon>Rhabditidae</taxon>
        <taxon>Mesorhabditinae</taxon>
        <taxon>Mesorhabditis</taxon>
    </lineage>
</organism>
<dbReference type="AlphaFoldDB" id="A0AAF3FKJ6"/>
<protein>
    <submittedName>
        <fullName evidence="3">Uncharacterized protein</fullName>
    </submittedName>
</protein>
<evidence type="ECO:0000256" key="1">
    <source>
        <dbReference type="SAM" id="MobiDB-lite"/>
    </source>
</evidence>
<evidence type="ECO:0000313" key="3">
    <source>
        <dbReference type="WBParaSite" id="MBELARI_LOCUS7162"/>
    </source>
</evidence>
<dbReference type="Proteomes" id="UP000887575">
    <property type="component" value="Unassembled WGS sequence"/>
</dbReference>
<feature type="region of interest" description="Disordered" evidence="1">
    <location>
        <begin position="367"/>
        <end position="420"/>
    </location>
</feature>
<sequence>MGDFISHVNILTKTVETVNGTKFNKYTLQHLEILKGGLELPSVVLVPMGPCGLELEANVEYLLSGVLTGESNLYSGLCLQILTGVLSPVWSLVDNSLVQQIGLLQTIQNLVCQLLEGLVEPLLGKLLVVLPGLDALGGLGGVGGLTGGLGLGDLLDCILDFISHVNILTKTVETVNGTKFNKYTLQHLEILKGGLELPSVVLVPMGPCGLELEANVEYLLSGVLTGESNLYSGLCLQILTGVLSPVWSLVDNSLVQQIGLLQTIQNLVCQLLEGLVEPLLGKLLVVLPGLDALGGLGGVGGLTGGLGLGDLLADQNEPEIGTVEDQLGTLGLNASDFESTTIKPSSTTLPPRIPDIKKSLFVPVTTMPTKEPSTTESEPTTALAPASLVAPTTPPTPTITIFDEKSVPPKSTEPPVTTAVPEKQEENVLASPTVVPATTEPTKEEQPVKAFLVPHTIVNGVLQPPSIYLQNDSNLPKLDDDDEEQLANNTIIATTPQPTTTPLLPPVGILGFLAQLGAVPDSQTIPITTTTTTTTVSAMVEIIYEDVEIHPEVVAHVRPDLIFHEKLDDHQKGTVSITGNKTVV</sequence>
<feature type="compositionally biased region" description="Low complexity" evidence="1">
    <location>
        <begin position="367"/>
        <end position="391"/>
    </location>
</feature>
<dbReference type="WBParaSite" id="MBELARI_LOCUS7162">
    <property type="protein sequence ID" value="MBELARI_LOCUS7162"/>
    <property type="gene ID" value="MBELARI_LOCUS7162"/>
</dbReference>
<accession>A0AAF3FKJ6</accession>
<proteinExistence type="predicted"/>
<dbReference type="SUPFAM" id="SSF50242">
    <property type="entry name" value="TIMP-like"/>
    <property type="match status" value="2"/>
</dbReference>